<evidence type="ECO:0000313" key="1">
    <source>
        <dbReference type="EMBL" id="EOB13459.1"/>
    </source>
</evidence>
<dbReference type="OrthoDB" id="2190755at2759"/>
<reference evidence="1 2" key="1">
    <citation type="journal article" date="2013" name="BMC Genomics">
        <title>Comparative genomics of parasitic silkworm microsporidia reveal an association between genome expansion and host adaptation.</title>
        <authorList>
            <person name="Pan G."/>
            <person name="Xu J."/>
            <person name="Li T."/>
            <person name="Xia Q."/>
            <person name="Liu S.L."/>
            <person name="Zhang G."/>
            <person name="Li S."/>
            <person name="Li C."/>
            <person name="Liu H."/>
            <person name="Yang L."/>
            <person name="Liu T."/>
            <person name="Zhang X."/>
            <person name="Wu Z."/>
            <person name="Fan W."/>
            <person name="Dang X."/>
            <person name="Xiang H."/>
            <person name="Tao M."/>
            <person name="Li Y."/>
            <person name="Hu J."/>
            <person name="Li Z."/>
            <person name="Lin L."/>
            <person name="Luo J."/>
            <person name="Geng L."/>
            <person name="Wang L."/>
            <person name="Long M."/>
            <person name="Wan Y."/>
            <person name="He N."/>
            <person name="Zhang Z."/>
            <person name="Lu C."/>
            <person name="Keeling P.J."/>
            <person name="Wang J."/>
            <person name="Xiang Z."/>
            <person name="Zhou Z."/>
        </authorList>
    </citation>
    <scope>NUCLEOTIDE SEQUENCE [LARGE SCALE GENOMIC DNA]</scope>
    <source>
        <strain evidence="2">CQ1 / CVCC 102059</strain>
    </source>
</reference>
<name>R0M655_NOSB1</name>
<sequence length="67" mass="8058">MPSANLEITKILAKVMQSSFKRKELDEIVIRIVNKMEEVIKGNRSEEYEELKKEFKEIKKEIEKRVY</sequence>
<keyword evidence="2" id="KW-1185">Reference proteome</keyword>
<organism evidence="1 2">
    <name type="scientific">Nosema bombycis (strain CQ1 / CVCC 102059)</name>
    <name type="common">Microsporidian parasite</name>
    <name type="synonym">Pebrine of silkworm</name>
    <dbReference type="NCBI Taxonomy" id="578461"/>
    <lineage>
        <taxon>Eukaryota</taxon>
        <taxon>Fungi</taxon>
        <taxon>Fungi incertae sedis</taxon>
        <taxon>Microsporidia</taxon>
        <taxon>Nosematidae</taxon>
        <taxon>Nosema</taxon>
    </lineage>
</organism>
<dbReference type="VEuPathDB" id="MicrosporidiaDB:NBO_73g0025"/>
<dbReference type="HOGENOM" id="CLU_201331_0_0_1"/>
<gene>
    <name evidence="1" type="ORF">NBO_73g0025</name>
</gene>
<proteinExistence type="predicted"/>
<protein>
    <submittedName>
        <fullName evidence="1">Uncharacterized protein</fullName>
    </submittedName>
</protein>
<accession>R0M655</accession>
<evidence type="ECO:0000313" key="2">
    <source>
        <dbReference type="Proteomes" id="UP000016927"/>
    </source>
</evidence>
<dbReference type="Proteomes" id="UP000016927">
    <property type="component" value="Unassembled WGS sequence"/>
</dbReference>
<dbReference type="AlphaFoldDB" id="R0M655"/>
<dbReference type="EMBL" id="KB908981">
    <property type="protein sequence ID" value="EOB13459.1"/>
    <property type="molecule type" value="Genomic_DNA"/>
</dbReference>